<dbReference type="EMBL" id="CP116346">
    <property type="protein sequence ID" value="WIT10086.1"/>
    <property type="molecule type" value="Genomic_DNA"/>
</dbReference>
<feature type="transmembrane region" description="Helical" evidence="6">
    <location>
        <begin position="164"/>
        <end position="185"/>
    </location>
</feature>
<evidence type="ECO:0000313" key="8">
    <source>
        <dbReference type="EMBL" id="WIT10086.1"/>
    </source>
</evidence>
<feature type="transmembrane region" description="Helical" evidence="6">
    <location>
        <begin position="97"/>
        <end position="117"/>
    </location>
</feature>
<dbReference type="InterPro" id="IPR020846">
    <property type="entry name" value="MFS_dom"/>
</dbReference>
<dbReference type="KEGG" id="pais:PFX98_14195"/>
<keyword evidence="2" id="KW-1003">Cell membrane</keyword>
<evidence type="ECO:0000259" key="7">
    <source>
        <dbReference type="PROSITE" id="PS50850"/>
    </source>
</evidence>
<evidence type="ECO:0000256" key="4">
    <source>
        <dbReference type="ARBA" id="ARBA00022989"/>
    </source>
</evidence>
<feature type="transmembrane region" description="Helical" evidence="6">
    <location>
        <begin position="73"/>
        <end position="91"/>
    </location>
</feature>
<feature type="domain" description="Major facilitator superfamily (MFS) profile" evidence="7">
    <location>
        <begin position="1"/>
        <end position="392"/>
    </location>
</feature>
<name>A0AA95SNT3_9BURK</name>
<dbReference type="Pfam" id="PF07690">
    <property type="entry name" value="MFS_1"/>
    <property type="match status" value="1"/>
</dbReference>
<accession>A0AA95SNT3</accession>
<organism evidence="8 9">
    <name type="scientific">Paucibacter sediminis</name>
    <dbReference type="NCBI Taxonomy" id="3019553"/>
    <lineage>
        <taxon>Bacteria</taxon>
        <taxon>Pseudomonadati</taxon>
        <taxon>Pseudomonadota</taxon>
        <taxon>Betaproteobacteria</taxon>
        <taxon>Burkholderiales</taxon>
        <taxon>Sphaerotilaceae</taxon>
        <taxon>Roseateles</taxon>
    </lineage>
</organism>
<evidence type="ECO:0000256" key="5">
    <source>
        <dbReference type="ARBA" id="ARBA00023136"/>
    </source>
</evidence>
<feature type="transmembrane region" description="Helical" evidence="6">
    <location>
        <begin position="39"/>
        <end position="61"/>
    </location>
</feature>
<dbReference type="PANTHER" id="PTHR23513:SF11">
    <property type="entry name" value="STAPHYLOFERRIN A TRANSPORTER"/>
    <property type="match status" value="1"/>
</dbReference>
<sequence length="396" mass="40689">MKEDSKARPWFLASCLCAFTAGHMINYSVILFAQDMLGSAWLSGLGLGLCFGPPLLLGWFAGVLCDRLAPGRVIQAAQGVFALAAAALWFTQQRGTAGAPTLLLAAACAGVAWSFASPARMAALAQIVPAAQLKGSSVLFNVFVMLGFGLGPLMIALLKRAGGWRLVVQGIVVLVALASVLLLPVRTRRGSQHRQSVAAEVREGLAAVRGRPLLLQLMLVAMAGYLAMGPMQVLLPKLATAQLGLAELQRGLLLGSLALSLILGGVLAMVLGPRVRHGAAIFAATLGAGAALALLGSAHDVGPALALLAAVGMLGGMGLSLIVAGIQAEAPLAVRGRVLSMYTIISQVVPAASGVLAGALVQGFGVSVALWVCGGTLVALMLINLMWMRALRTQRS</sequence>
<dbReference type="AlphaFoldDB" id="A0AA95SNT3"/>
<dbReference type="CDD" id="cd06173">
    <property type="entry name" value="MFS_MefA_like"/>
    <property type="match status" value="1"/>
</dbReference>
<feature type="transmembrane region" description="Helical" evidence="6">
    <location>
        <begin position="279"/>
        <end position="298"/>
    </location>
</feature>
<feature type="transmembrane region" description="Helical" evidence="6">
    <location>
        <begin position="138"/>
        <end position="158"/>
    </location>
</feature>
<dbReference type="RefSeq" id="WP_285231155.1">
    <property type="nucleotide sequence ID" value="NZ_CP116346.1"/>
</dbReference>
<dbReference type="Gene3D" id="1.20.1250.20">
    <property type="entry name" value="MFS general substrate transporter like domains"/>
    <property type="match status" value="1"/>
</dbReference>
<keyword evidence="4 6" id="KW-1133">Transmembrane helix</keyword>
<feature type="transmembrane region" description="Helical" evidence="6">
    <location>
        <begin position="304"/>
        <end position="326"/>
    </location>
</feature>
<dbReference type="SUPFAM" id="SSF103473">
    <property type="entry name" value="MFS general substrate transporter"/>
    <property type="match status" value="1"/>
</dbReference>
<dbReference type="InterPro" id="IPR011701">
    <property type="entry name" value="MFS"/>
</dbReference>
<feature type="transmembrane region" description="Helical" evidence="6">
    <location>
        <begin position="338"/>
        <end position="362"/>
    </location>
</feature>
<comment type="subcellular location">
    <subcellularLocation>
        <location evidence="1">Cell membrane</location>
        <topology evidence="1">Multi-pass membrane protein</topology>
    </subcellularLocation>
</comment>
<feature type="transmembrane region" description="Helical" evidence="6">
    <location>
        <begin position="12"/>
        <end position="33"/>
    </location>
</feature>
<proteinExistence type="predicted"/>
<dbReference type="PANTHER" id="PTHR23513">
    <property type="entry name" value="INTEGRAL MEMBRANE EFFLUX PROTEIN-RELATED"/>
    <property type="match status" value="1"/>
</dbReference>
<feature type="transmembrane region" description="Helical" evidence="6">
    <location>
        <begin position="213"/>
        <end position="231"/>
    </location>
</feature>
<keyword evidence="5 6" id="KW-0472">Membrane</keyword>
<dbReference type="InterPro" id="IPR036259">
    <property type="entry name" value="MFS_trans_sf"/>
</dbReference>
<keyword evidence="9" id="KW-1185">Reference proteome</keyword>
<dbReference type="GO" id="GO:0022857">
    <property type="term" value="F:transmembrane transporter activity"/>
    <property type="evidence" value="ECO:0007669"/>
    <property type="project" value="InterPro"/>
</dbReference>
<evidence type="ECO:0000256" key="1">
    <source>
        <dbReference type="ARBA" id="ARBA00004651"/>
    </source>
</evidence>
<reference evidence="8" key="1">
    <citation type="submission" date="2023-01" db="EMBL/GenBank/DDBJ databases">
        <title>Whole genome sequence of Paucibacter sp. S2-9 isolated from pond sediment.</title>
        <authorList>
            <person name="Jung J.Y."/>
        </authorList>
    </citation>
    <scope>NUCLEOTIDE SEQUENCE</scope>
    <source>
        <strain evidence="8">S2-9</strain>
    </source>
</reference>
<feature type="transmembrane region" description="Helical" evidence="6">
    <location>
        <begin position="251"/>
        <end position="272"/>
    </location>
</feature>
<evidence type="ECO:0000256" key="6">
    <source>
        <dbReference type="SAM" id="Phobius"/>
    </source>
</evidence>
<evidence type="ECO:0000313" key="9">
    <source>
        <dbReference type="Proteomes" id="UP001177769"/>
    </source>
</evidence>
<dbReference type="Proteomes" id="UP001177769">
    <property type="component" value="Chromosome"/>
</dbReference>
<dbReference type="PROSITE" id="PS50850">
    <property type="entry name" value="MFS"/>
    <property type="match status" value="1"/>
</dbReference>
<evidence type="ECO:0000256" key="2">
    <source>
        <dbReference type="ARBA" id="ARBA00022475"/>
    </source>
</evidence>
<keyword evidence="3 6" id="KW-0812">Transmembrane</keyword>
<protein>
    <submittedName>
        <fullName evidence="8">MFS transporter</fullName>
    </submittedName>
</protein>
<gene>
    <name evidence="8" type="ORF">PFX98_14195</name>
</gene>
<dbReference type="GO" id="GO:0005886">
    <property type="term" value="C:plasma membrane"/>
    <property type="evidence" value="ECO:0007669"/>
    <property type="project" value="UniProtKB-SubCell"/>
</dbReference>
<feature type="transmembrane region" description="Helical" evidence="6">
    <location>
        <begin position="368"/>
        <end position="387"/>
    </location>
</feature>
<evidence type="ECO:0000256" key="3">
    <source>
        <dbReference type="ARBA" id="ARBA00022692"/>
    </source>
</evidence>